<reference evidence="2 3" key="1">
    <citation type="submission" date="2019-04" db="EMBL/GenBank/DDBJ databases">
        <title>Natronospirillum operosus gen. nov., sp. nov., a haloalkaliphilic satellite isolated from decaying biomass of laboratory culture of cyanobacterium Geitlerinema sp. and proposal of Natronospirillaceae fam. nov. and Saccharospirillaceae fam. nov.</title>
        <authorList>
            <person name="Kevbrin V."/>
            <person name="Boltyanskaya Y."/>
            <person name="Koziaeva V."/>
            <person name="Grouzdev D.S."/>
            <person name="Park M."/>
            <person name="Cho J."/>
        </authorList>
    </citation>
    <scope>NUCLEOTIDE SEQUENCE [LARGE SCALE GENOMIC DNA]</scope>
    <source>
        <strain evidence="2 3">G-116</strain>
    </source>
</reference>
<protein>
    <recommendedName>
        <fullName evidence="1">Ppx/GppA phosphatase N-terminal domain-containing protein</fullName>
    </recommendedName>
</protein>
<sequence length="308" mass="34093">MPADHYAAIDLGANSFHLVIMSPQGDNLASVDAHREIVRLSNGIHPETRRLRPETRRRALRCLSQFRQVLDRHQITGIRAVGTSAFRLLRHDAEFLQEAETTLGVPIDILTGEDEARLIYLGATWGLSQSERLVVDIGGGSTEIVLGSGQDIALAASLDMGSASLSSAFFSAHRISQRDLNQAREHVRTALRRHLHEPMTLGSQVSAVASSGTAKSLSWVLRSLHLSNGDITRQGLDRIEPVLWQVQNIDQLSHVLNLNIRRTHVFPGGYVIMSEVFAWLDIDVMSLSTRALREGIIVELMQSRPPEP</sequence>
<evidence type="ECO:0000313" key="2">
    <source>
        <dbReference type="EMBL" id="TGG94130.1"/>
    </source>
</evidence>
<organism evidence="2 3">
    <name type="scientific">Natronospirillum operosum</name>
    <dbReference type="NCBI Taxonomy" id="2759953"/>
    <lineage>
        <taxon>Bacteria</taxon>
        <taxon>Pseudomonadati</taxon>
        <taxon>Pseudomonadota</taxon>
        <taxon>Gammaproteobacteria</taxon>
        <taxon>Oceanospirillales</taxon>
        <taxon>Natronospirillaceae</taxon>
        <taxon>Natronospirillum</taxon>
    </lineage>
</organism>
<dbReference type="OrthoDB" id="9814545at2"/>
<dbReference type="InterPro" id="IPR050273">
    <property type="entry name" value="GppA/Ppx_hydrolase"/>
</dbReference>
<gene>
    <name evidence="2" type="ORF">E4656_08130</name>
</gene>
<evidence type="ECO:0000313" key="3">
    <source>
        <dbReference type="Proteomes" id="UP000297475"/>
    </source>
</evidence>
<evidence type="ECO:0000259" key="1">
    <source>
        <dbReference type="Pfam" id="PF02541"/>
    </source>
</evidence>
<dbReference type="Pfam" id="PF02541">
    <property type="entry name" value="Ppx-GppA"/>
    <property type="match status" value="1"/>
</dbReference>
<name>A0A4Z0WHQ4_9GAMM</name>
<dbReference type="EMBL" id="SRMF01000002">
    <property type="protein sequence ID" value="TGG94130.1"/>
    <property type="molecule type" value="Genomic_DNA"/>
</dbReference>
<proteinExistence type="predicted"/>
<dbReference type="PANTHER" id="PTHR30005:SF0">
    <property type="entry name" value="RETROGRADE REGULATION PROTEIN 2"/>
    <property type="match status" value="1"/>
</dbReference>
<dbReference type="GO" id="GO:0016462">
    <property type="term" value="F:pyrophosphatase activity"/>
    <property type="evidence" value="ECO:0007669"/>
    <property type="project" value="TreeGrafter"/>
</dbReference>
<feature type="domain" description="Ppx/GppA phosphatase N-terminal" evidence="1">
    <location>
        <begin position="26"/>
        <end position="303"/>
    </location>
</feature>
<keyword evidence="3" id="KW-1185">Reference proteome</keyword>
<accession>A0A4Z0WHQ4</accession>
<dbReference type="AlphaFoldDB" id="A0A4Z0WHQ4"/>
<dbReference type="Proteomes" id="UP000297475">
    <property type="component" value="Unassembled WGS sequence"/>
</dbReference>
<dbReference type="InterPro" id="IPR043129">
    <property type="entry name" value="ATPase_NBD"/>
</dbReference>
<dbReference type="Gene3D" id="3.30.420.40">
    <property type="match status" value="1"/>
</dbReference>
<comment type="caution">
    <text evidence="2">The sequence shown here is derived from an EMBL/GenBank/DDBJ whole genome shotgun (WGS) entry which is preliminary data.</text>
</comment>
<dbReference type="PANTHER" id="PTHR30005">
    <property type="entry name" value="EXOPOLYPHOSPHATASE"/>
    <property type="match status" value="1"/>
</dbReference>
<dbReference type="Gene3D" id="3.30.420.150">
    <property type="entry name" value="Exopolyphosphatase. Domain 2"/>
    <property type="match status" value="1"/>
</dbReference>
<dbReference type="InterPro" id="IPR003695">
    <property type="entry name" value="Ppx_GppA_N"/>
</dbReference>
<dbReference type="SUPFAM" id="SSF53067">
    <property type="entry name" value="Actin-like ATPase domain"/>
    <property type="match status" value="2"/>
</dbReference>
<dbReference type="RefSeq" id="WP_135482698.1">
    <property type="nucleotide sequence ID" value="NZ_SRMF01000002.1"/>
</dbReference>